<evidence type="ECO:0000313" key="7">
    <source>
        <dbReference type="EnsemblMetazoa" id="AALFPA23_021676.P32098"/>
    </source>
</evidence>
<proteinExistence type="inferred from homology"/>
<keyword evidence="5" id="KW-0560">Oxidoreductase</keyword>
<dbReference type="EnsemblMetazoa" id="AALFPA23_021676.R32098">
    <property type="protein sequence ID" value="AALFPA23_021676.P32098"/>
    <property type="gene ID" value="AALFPA23_021676"/>
</dbReference>
<keyword evidence="4 5" id="KW-0408">Iron</keyword>
<name>A0ABM1ZU71_AEDAL</name>
<evidence type="ECO:0000256" key="1">
    <source>
        <dbReference type="ARBA" id="ARBA00007513"/>
    </source>
</evidence>
<evidence type="ECO:0000259" key="6">
    <source>
        <dbReference type="PROSITE" id="PS50905"/>
    </source>
</evidence>
<keyword evidence="2 5" id="KW-0409">Iron storage</keyword>
<comment type="catalytic activity">
    <reaction evidence="5">
        <text>4 Fe(2+) + O2 + 4 H(+) = 4 Fe(3+) + 2 H2O</text>
        <dbReference type="Rhea" id="RHEA:11148"/>
        <dbReference type="ChEBI" id="CHEBI:15377"/>
        <dbReference type="ChEBI" id="CHEBI:15378"/>
        <dbReference type="ChEBI" id="CHEBI:15379"/>
        <dbReference type="ChEBI" id="CHEBI:29033"/>
        <dbReference type="ChEBI" id="CHEBI:29034"/>
        <dbReference type="EC" id="1.16.3.1"/>
    </reaction>
</comment>
<dbReference type="InterPro" id="IPR009040">
    <property type="entry name" value="Ferritin-like_diiron"/>
</dbReference>
<evidence type="ECO:0000256" key="3">
    <source>
        <dbReference type="ARBA" id="ARBA00022723"/>
    </source>
</evidence>
<comment type="function">
    <text evidence="5">Stores iron in a soluble, non-toxic, readily available form. Important for iron homeostasis. Iron is taken up in the ferrous form and deposited as ferric hydroxides after oxidation.</text>
</comment>
<organism evidence="7 8">
    <name type="scientific">Aedes albopictus</name>
    <name type="common">Asian tiger mosquito</name>
    <name type="synonym">Stegomyia albopicta</name>
    <dbReference type="NCBI Taxonomy" id="7160"/>
    <lineage>
        <taxon>Eukaryota</taxon>
        <taxon>Metazoa</taxon>
        <taxon>Ecdysozoa</taxon>
        <taxon>Arthropoda</taxon>
        <taxon>Hexapoda</taxon>
        <taxon>Insecta</taxon>
        <taxon>Pterygota</taxon>
        <taxon>Neoptera</taxon>
        <taxon>Endopterygota</taxon>
        <taxon>Diptera</taxon>
        <taxon>Nematocera</taxon>
        <taxon>Culicoidea</taxon>
        <taxon>Culicidae</taxon>
        <taxon>Culicinae</taxon>
        <taxon>Aedini</taxon>
        <taxon>Aedes</taxon>
        <taxon>Stegomyia</taxon>
    </lineage>
</organism>
<dbReference type="Proteomes" id="UP000069940">
    <property type="component" value="Unassembled WGS sequence"/>
</dbReference>
<dbReference type="SUPFAM" id="SSF47240">
    <property type="entry name" value="Ferritin-like"/>
    <property type="match status" value="1"/>
</dbReference>
<sequence>MLFMKPSMPNNHPSCPESVNRYPKTKTFKMSAYIRHIPRVRCHLKRLFSSKTTNSPSCDSDDCKVENLVSPAINSHVQNAINEQINTELTAGYTYLSMSFHFAKSTVGLIGFSKLYCSMSKEELDHAKSLAQYLLKRNGSIDLGSIRKPPSCSWSNIGTTLNETIRLENSVSESLSGLYRLTERHNDPVTADFIVTEFFKEQIESIRSVNLLVARWRTLEKAPNGVYLMDQELRNKND</sequence>
<comment type="similarity">
    <text evidence="1 5">Belongs to the ferritin family.</text>
</comment>
<dbReference type="PROSITE" id="PS50905">
    <property type="entry name" value="FERRITIN_LIKE"/>
    <property type="match status" value="1"/>
</dbReference>
<reference evidence="8" key="1">
    <citation type="journal article" date="2015" name="Proc. Natl. Acad. Sci. U.S.A.">
        <title>Genome sequence of the Asian Tiger mosquito, Aedes albopictus, reveals insights into its biology, genetics, and evolution.</title>
        <authorList>
            <person name="Chen X.G."/>
            <person name="Jiang X."/>
            <person name="Gu J."/>
            <person name="Xu M."/>
            <person name="Wu Y."/>
            <person name="Deng Y."/>
            <person name="Zhang C."/>
            <person name="Bonizzoni M."/>
            <person name="Dermauw W."/>
            <person name="Vontas J."/>
            <person name="Armbruster P."/>
            <person name="Huang X."/>
            <person name="Yang Y."/>
            <person name="Zhang H."/>
            <person name="He W."/>
            <person name="Peng H."/>
            <person name="Liu Y."/>
            <person name="Wu K."/>
            <person name="Chen J."/>
            <person name="Lirakis M."/>
            <person name="Topalis P."/>
            <person name="Van Leeuwen T."/>
            <person name="Hall A.B."/>
            <person name="Jiang X."/>
            <person name="Thorpe C."/>
            <person name="Mueller R.L."/>
            <person name="Sun C."/>
            <person name="Waterhouse R.M."/>
            <person name="Yan G."/>
            <person name="Tu Z.J."/>
            <person name="Fang X."/>
            <person name="James A.A."/>
        </authorList>
    </citation>
    <scope>NUCLEOTIDE SEQUENCE [LARGE SCALE GENOMIC DNA]</scope>
    <source>
        <strain evidence="8">Foshan</strain>
    </source>
</reference>
<feature type="domain" description="Ferritin-like diiron" evidence="6">
    <location>
        <begin position="71"/>
        <end position="220"/>
    </location>
</feature>
<dbReference type="PANTHER" id="PTHR11431:SF75">
    <property type="entry name" value="FERRITIN"/>
    <property type="match status" value="1"/>
</dbReference>
<dbReference type="GeneID" id="109414012"/>
<evidence type="ECO:0000256" key="2">
    <source>
        <dbReference type="ARBA" id="ARBA00022434"/>
    </source>
</evidence>
<dbReference type="InterPro" id="IPR001519">
    <property type="entry name" value="Ferritin"/>
</dbReference>
<dbReference type="Pfam" id="PF00210">
    <property type="entry name" value="Ferritin"/>
    <property type="match status" value="1"/>
</dbReference>
<evidence type="ECO:0000256" key="4">
    <source>
        <dbReference type="ARBA" id="ARBA00023004"/>
    </source>
</evidence>
<evidence type="ECO:0000313" key="8">
    <source>
        <dbReference type="Proteomes" id="UP000069940"/>
    </source>
</evidence>
<dbReference type="InterPro" id="IPR012347">
    <property type="entry name" value="Ferritin-like"/>
</dbReference>
<dbReference type="InterPro" id="IPR009078">
    <property type="entry name" value="Ferritin-like_SF"/>
</dbReference>
<keyword evidence="3 5" id="KW-0479">Metal-binding</keyword>
<keyword evidence="8" id="KW-1185">Reference proteome</keyword>
<dbReference type="PANTHER" id="PTHR11431">
    <property type="entry name" value="FERRITIN"/>
    <property type="match status" value="1"/>
</dbReference>
<accession>A0ABM1ZU71</accession>
<dbReference type="Gene3D" id="1.20.1260.10">
    <property type="match status" value="1"/>
</dbReference>
<dbReference type="EC" id="1.16.3.1" evidence="5"/>
<dbReference type="RefSeq" id="XP_019543284.3">
    <property type="nucleotide sequence ID" value="XM_019687739.3"/>
</dbReference>
<evidence type="ECO:0000256" key="5">
    <source>
        <dbReference type="RuleBase" id="RU361145"/>
    </source>
</evidence>
<protein>
    <recommendedName>
        <fullName evidence="5">Ferritin</fullName>
        <ecNumber evidence="5">1.16.3.1</ecNumber>
    </recommendedName>
</protein>
<dbReference type="InterPro" id="IPR008331">
    <property type="entry name" value="Ferritin_DPS_dom"/>
</dbReference>
<dbReference type="CDD" id="cd01056">
    <property type="entry name" value="Euk_Ferritin"/>
    <property type="match status" value="1"/>
</dbReference>
<reference evidence="7" key="2">
    <citation type="submission" date="2025-05" db="UniProtKB">
        <authorList>
            <consortium name="EnsemblMetazoa"/>
        </authorList>
    </citation>
    <scope>IDENTIFICATION</scope>
    <source>
        <strain evidence="7">Foshan</strain>
    </source>
</reference>